<evidence type="ECO:0000313" key="3">
    <source>
        <dbReference type="Proteomes" id="UP001152622"/>
    </source>
</evidence>
<gene>
    <name evidence="2" type="ORF">SKAU_G00271480</name>
</gene>
<feature type="region of interest" description="Disordered" evidence="1">
    <location>
        <begin position="1"/>
        <end position="31"/>
    </location>
</feature>
<dbReference type="AlphaFoldDB" id="A0A9Q1F0N8"/>
<keyword evidence="3" id="KW-1185">Reference proteome</keyword>
<dbReference type="EMBL" id="JAINUF010000010">
    <property type="protein sequence ID" value="KAJ8348559.1"/>
    <property type="molecule type" value="Genomic_DNA"/>
</dbReference>
<organism evidence="2 3">
    <name type="scientific">Synaphobranchus kaupii</name>
    <name type="common">Kaup's arrowtooth eel</name>
    <dbReference type="NCBI Taxonomy" id="118154"/>
    <lineage>
        <taxon>Eukaryota</taxon>
        <taxon>Metazoa</taxon>
        <taxon>Chordata</taxon>
        <taxon>Craniata</taxon>
        <taxon>Vertebrata</taxon>
        <taxon>Euteleostomi</taxon>
        <taxon>Actinopterygii</taxon>
        <taxon>Neopterygii</taxon>
        <taxon>Teleostei</taxon>
        <taxon>Anguilliformes</taxon>
        <taxon>Synaphobranchidae</taxon>
        <taxon>Synaphobranchus</taxon>
    </lineage>
</organism>
<comment type="caution">
    <text evidence="2">The sequence shown here is derived from an EMBL/GenBank/DDBJ whole genome shotgun (WGS) entry which is preliminary data.</text>
</comment>
<dbReference type="Proteomes" id="UP001152622">
    <property type="component" value="Chromosome 10"/>
</dbReference>
<name>A0A9Q1F0N8_SYNKA</name>
<evidence type="ECO:0000256" key="1">
    <source>
        <dbReference type="SAM" id="MobiDB-lite"/>
    </source>
</evidence>
<protein>
    <submittedName>
        <fullName evidence="2">Uncharacterized protein</fullName>
    </submittedName>
</protein>
<reference evidence="2" key="1">
    <citation type="journal article" date="2023" name="Science">
        <title>Genome structures resolve the early diversification of teleost fishes.</title>
        <authorList>
            <person name="Parey E."/>
            <person name="Louis A."/>
            <person name="Montfort J."/>
            <person name="Bouchez O."/>
            <person name="Roques C."/>
            <person name="Iampietro C."/>
            <person name="Lluch J."/>
            <person name="Castinel A."/>
            <person name="Donnadieu C."/>
            <person name="Desvignes T."/>
            <person name="Floi Bucao C."/>
            <person name="Jouanno E."/>
            <person name="Wen M."/>
            <person name="Mejri S."/>
            <person name="Dirks R."/>
            <person name="Jansen H."/>
            <person name="Henkel C."/>
            <person name="Chen W.J."/>
            <person name="Zahm M."/>
            <person name="Cabau C."/>
            <person name="Klopp C."/>
            <person name="Thompson A.W."/>
            <person name="Robinson-Rechavi M."/>
            <person name="Braasch I."/>
            <person name="Lecointre G."/>
            <person name="Bobe J."/>
            <person name="Postlethwait J.H."/>
            <person name="Berthelot C."/>
            <person name="Roest Crollius H."/>
            <person name="Guiguen Y."/>
        </authorList>
    </citation>
    <scope>NUCLEOTIDE SEQUENCE</scope>
    <source>
        <strain evidence="2">WJC10195</strain>
    </source>
</reference>
<proteinExistence type="predicted"/>
<evidence type="ECO:0000313" key="2">
    <source>
        <dbReference type="EMBL" id="KAJ8348559.1"/>
    </source>
</evidence>
<accession>A0A9Q1F0N8</accession>
<sequence>MPDSVRPGGRATAGEESRPRRQAARTPAERPAFFHAAAREHRCSAAVGGTEKGPEFEPQSQRDGIACQVGVFA</sequence>